<dbReference type="Pfam" id="PF02252">
    <property type="entry name" value="PA28_C"/>
    <property type="match status" value="1"/>
</dbReference>
<dbReference type="PANTHER" id="PTHR10660">
    <property type="entry name" value="PROTEASOME REGULATOR PA28"/>
    <property type="match status" value="1"/>
</dbReference>
<dbReference type="InterPro" id="IPR036252">
    <property type="entry name" value="Proteasome_activ_sf"/>
</dbReference>
<dbReference type="InterPro" id="IPR003186">
    <property type="entry name" value="PA28_C"/>
</dbReference>
<dbReference type="SUPFAM" id="SSF47216">
    <property type="entry name" value="Proteasome activator"/>
    <property type="match status" value="1"/>
</dbReference>
<evidence type="ECO:0000313" key="5">
    <source>
        <dbReference type="Proteomes" id="UP001355207"/>
    </source>
</evidence>
<dbReference type="EMBL" id="CP144108">
    <property type="protein sequence ID" value="WWC92819.1"/>
    <property type="molecule type" value="Genomic_DNA"/>
</dbReference>
<sequence>MPRFGSSLPKLDDVFKSHPKREVLKDLITAQRLQAIDILQNVMPIKIVEIRNLIKQEEDPSSMFFKDQVFEVIFTDVNLQQPSSITQDGSERKVIVPNDLDTAQKTEGHNSPDAKIGDHWFEVLKPNPVHAECMKIVAKELEEVHMISQNLKVWLELEIPIIEDGNSFGADVQNHLIKELTDVKVRSNNMSNGVRAHHSDRLKLAMDWAKYPNFQDFAEAISKSDQYDHFLLRSYLRTILIMYSGLLTKFERNWPKVINPKGSHEAGAMY</sequence>
<evidence type="ECO:0000256" key="1">
    <source>
        <dbReference type="ARBA" id="ARBA00005883"/>
    </source>
</evidence>
<dbReference type="AlphaFoldDB" id="A0AAX4K5Z9"/>
<evidence type="ECO:0000259" key="3">
    <source>
        <dbReference type="Pfam" id="PF02252"/>
    </source>
</evidence>
<feature type="domain" description="Proteasome activator PA28 C-terminal" evidence="3">
    <location>
        <begin position="126"/>
        <end position="265"/>
    </location>
</feature>
<dbReference type="GeneID" id="91098446"/>
<organism evidence="4 5">
    <name type="scientific">Kwoniella dendrophila CBS 6074</name>
    <dbReference type="NCBI Taxonomy" id="1295534"/>
    <lineage>
        <taxon>Eukaryota</taxon>
        <taxon>Fungi</taxon>
        <taxon>Dikarya</taxon>
        <taxon>Basidiomycota</taxon>
        <taxon>Agaricomycotina</taxon>
        <taxon>Tremellomycetes</taxon>
        <taxon>Tremellales</taxon>
        <taxon>Cryptococcaceae</taxon>
        <taxon>Kwoniella</taxon>
    </lineage>
</organism>
<dbReference type="GO" id="GO:0005654">
    <property type="term" value="C:nucleoplasm"/>
    <property type="evidence" value="ECO:0007669"/>
    <property type="project" value="TreeGrafter"/>
</dbReference>
<name>A0AAX4K5Z9_9TREE</name>
<dbReference type="Gene3D" id="1.20.120.180">
    <property type="entry name" value="Proteasome activator pa28, C-terminal domain"/>
    <property type="match status" value="1"/>
</dbReference>
<dbReference type="GO" id="GO:0061133">
    <property type="term" value="F:endopeptidase activator activity"/>
    <property type="evidence" value="ECO:0007669"/>
    <property type="project" value="TreeGrafter"/>
</dbReference>
<dbReference type="GO" id="GO:2000045">
    <property type="term" value="P:regulation of G1/S transition of mitotic cell cycle"/>
    <property type="evidence" value="ECO:0007669"/>
    <property type="project" value="TreeGrafter"/>
</dbReference>
<evidence type="ECO:0000313" key="4">
    <source>
        <dbReference type="EMBL" id="WWC92819.1"/>
    </source>
</evidence>
<dbReference type="GO" id="GO:0008537">
    <property type="term" value="C:proteasome activator complex"/>
    <property type="evidence" value="ECO:0007669"/>
    <property type="project" value="InterPro"/>
</dbReference>
<protein>
    <recommendedName>
        <fullName evidence="3">Proteasome activator PA28 C-terminal domain-containing protein</fullName>
    </recommendedName>
</protein>
<gene>
    <name evidence="4" type="ORF">L201_007778</name>
</gene>
<dbReference type="PANTHER" id="PTHR10660:SF2">
    <property type="entry name" value="LD45860P"/>
    <property type="match status" value="1"/>
</dbReference>
<evidence type="ECO:0000256" key="2">
    <source>
        <dbReference type="ARBA" id="ARBA00022942"/>
    </source>
</evidence>
<accession>A0AAX4K5Z9</accession>
<reference evidence="4 5" key="1">
    <citation type="submission" date="2024-01" db="EMBL/GenBank/DDBJ databases">
        <title>Comparative genomics of Cryptococcus and Kwoniella reveals pathogenesis evolution and contrasting modes of karyotype evolution via chromosome fusion or intercentromeric recombination.</title>
        <authorList>
            <person name="Coelho M.A."/>
            <person name="David-Palma M."/>
            <person name="Shea T."/>
            <person name="Bowers K."/>
            <person name="McGinley-Smith S."/>
            <person name="Mohammad A.W."/>
            <person name="Gnirke A."/>
            <person name="Yurkov A.M."/>
            <person name="Nowrousian M."/>
            <person name="Sun S."/>
            <person name="Cuomo C.A."/>
            <person name="Heitman J."/>
        </authorList>
    </citation>
    <scope>NUCLEOTIDE SEQUENCE [LARGE SCALE GENOMIC DNA]</scope>
    <source>
        <strain evidence="4 5">CBS 6074</strain>
    </source>
</reference>
<dbReference type="InterPro" id="IPR036997">
    <property type="entry name" value="PA28_C_sf"/>
</dbReference>
<dbReference type="GO" id="GO:0005737">
    <property type="term" value="C:cytoplasm"/>
    <property type="evidence" value="ECO:0007669"/>
    <property type="project" value="TreeGrafter"/>
</dbReference>
<dbReference type="GO" id="GO:0061136">
    <property type="term" value="P:regulation of proteasomal protein catabolic process"/>
    <property type="evidence" value="ECO:0007669"/>
    <property type="project" value="TreeGrafter"/>
</dbReference>
<keyword evidence="5" id="KW-1185">Reference proteome</keyword>
<dbReference type="InterPro" id="IPR009077">
    <property type="entry name" value="Proteasome_activ_PA28"/>
</dbReference>
<keyword evidence="2" id="KW-0647">Proteasome</keyword>
<dbReference type="RefSeq" id="XP_066079581.1">
    <property type="nucleotide sequence ID" value="XM_066223484.1"/>
</dbReference>
<comment type="similarity">
    <text evidence="1">Belongs to the PA28 family.</text>
</comment>
<proteinExistence type="inferred from homology"/>
<dbReference type="Proteomes" id="UP001355207">
    <property type="component" value="Chromosome 11"/>
</dbReference>